<feature type="transmembrane region" description="Helical" evidence="1">
    <location>
        <begin position="361"/>
        <end position="381"/>
    </location>
</feature>
<dbReference type="Proteomes" id="UP000265742">
    <property type="component" value="Unassembled WGS sequence"/>
</dbReference>
<keyword evidence="1" id="KW-0472">Membrane</keyword>
<proteinExistence type="predicted"/>
<reference evidence="3" key="1">
    <citation type="submission" date="2018-09" db="EMBL/GenBank/DDBJ databases">
        <authorList>
            <person name="Kim I."/>
        </authorList>
    </citation>
    <scope>NUCLEOTIDE SEQUENCE [LARGE SCALE GENOMIC DNA]</scope>
    <source>
        <strain evidence="3">DD4a</strain>
    </source>
</reference>
<comment type="caution">
    <text evidence="2">The sequence shown here is derived from an EMBL/GenBank/DDBJ whole genome shotgun (WGS) entry which is preliminary data.</text>
</comment>
<feature type="transmembrane region" description="Helical" evidence="1">
    <location>
        <begin position="296"/>
        <end position="320"/>
    </location>
</feature>
<gene>
    <name evidence="2" type="ORF">D1781_14160</name>
</gene>
<feature type="transmembrane region" description="Helical" evidence="1">
    <location>
        <begin position="393"/>
        <end position="410"/>
    </location>
</feature>
<feature type="transmembrane region" description="Helical" evidence="1">
    <location>
        <begin position="90"/>
        <end position="107"/>
    </location>
</feature>
<evidence type="ECO:0000313" key="2">
    <source>
        <dbReference type="EMBL" id="RIX28555.1"/>
    </source>
</evidence>
<dbReference type="AlphaFoldDB" id="A0A3A1U0V2"/>
<organism evidence="2 3">
    <name type="scientific">Amnibacterium setariae</name>
    <dbReference type="NCBI Taxonomy" id="2306585"/>
    <lineage>
        <taxon>Bacteria</taxon>
        <taxon>Bacillati</taxon>
        <taxon>Actinomycetota</taxon>
        <taxon>Actinomycetes</taxon>
        <taxon>Micrococcales</taxon>
        <taxon>Microbacteriaceae</taxon>
        <taxon>Amnibacterium</taxon>
    </lineage>
</organism>
<evidence type="ECO:0000313" key="3">
    <source>
        <dbReference type="Proteomes" id="UP000265742"/>
    </source>
</evidence>
<feature type="transmembrane region" description="Helical" evidence="1">
    <location>
        <begin position="262"/>
        <end position="289"/>
    </location>
</feature>
<dbReference type="Pfam" id="PF26314">
    <property type="entry name" value="MptA_B_family"/>
    <property type="match status" value="1"/>
</dbReference>
<feature type="transmembrane region" description="Helical" evidence="1">
    <location>
        <begin position="238"/>
        <end position="256"/>
    </location>
</feature>
<dbReference type="OrthoDB" id="5242303at2"/>
<evidence type="ECO:0000256" key="1">
    <source>
        <dbReference type="SAM" id="Phobius"/>
    </source>
</evidence>
<keyword evidence="1" id="KW-1133">Transmembrane helix</keyword>
<sequence>MAMARRRVRAELVAVLVVFGAVQVLLQRAQDRLWRNGLGPSGAAEYPRPGADVVAGAADATTVVLLGLAACAVFGLLVLRAGRYAAVGGGRPAVAVLALLAVGWWLASPTLSIDAYSYLSHGRLAASGANPYLTASADVAGSPYGARLLAAGWQPVHPQSPYGPLCTGIERLAVVLSGDDVRLGVLLIELPQLAAVLGTAAVTARFLRDAGPERRLRGVLLVLANPLVLVELTGDGHVDALMAALLVLAILAAARARTAPAILALALAVLVKVNALPFVLPIAVALVVLRRGVRELLVGAAVGGAAAIAVGAALAAPYWAGPATFTGLAASGTPSFGWNVAGLLRSQLAPPEASLYSPDQAAGGVLLTQVLLVVLLVAGTAAASLRVRTPADLARACGVVALLVLLLLPLEWPWYAALPAAVLPLVPSRAHAIAVLVLAAGSRIVAPIGDAAQVGAVGTDLFESVQPLVGQTLPALIGLALTVPALVRRGGVGPGRTASDATRDEPRAGE</sequence>
<keyword evidence="1" id="KW-0812">Transmembrane</keyword>
<feature type="transmembrane region" description="Helical" evidence="1">
    <location>
        <begin position="183"/>
        <end position="207"/>
    </location>
</feature>
<dbReference type="EMBL" id="QXTG01000002">
    <property type="protein sequence ID" value="RIX28555.1"/>
    <property type="molecule type" value="Genomic_DNA"/>
</dbReference>
<protein>
    <submittedName>
        <fullName evidence="2">DUF2029 domain-containing protein</fullName>
    </submittedName>
</protein>
<keyword evidence="3" id="KW-1185">Reference proteome</keyword>
<dbReference type="RefSeq" id="WP_119482865.1">
    <property type="nucleotide sequence ID" value="NZ_QXTG01000002.1"/>
</dbReference>
<name>A0A3A1U0V2_9MICO</name>
<feature type="transmembrane region" description="Helical" evidence="1">
    <location>
        <begin position="53"/>
        <end position="78"/>
    </location>
</feature>
<accession>A0A3A1U0V2</accession>